<evidence type="ECO:0000256" key="1">
    <source>
        <dbReference type="RuleBase" id="RU369099"/>
    </source>
</evidence>
<accession>A0A9F2R8K4</accession>
<dbReference type="GO" id="GO:0030970">
    <property type="term" value="P:retrograde protein transport, ER to cytosol"/>
    <property type="evidence" value="ECO:0007669"/>
    <property type="project" value="TreeGrafter"/>
</dbReference>
<dbReference type="GO" id="GO:0030968">
    <property type="term" value="P:endoplasmic reticulum unfolded protein response"/>
    <property type="evidence" value="ECO:0007669"/>
    <property type="project" value="UniProtKB-UniRule"/>
</dbReference>
<proteinExistence type="inferred from homology"/>
<protein>
    <recommendedName>
        <fullName evidence="1">Endoplasmic reticulum lectin</fullName>
    </recommendedName>
</protein>
<dbReference type="OrthoDB" id="239053at2759"/>
<gene>
    <name evidence="3" type="primary">LOC103054030</name>
</gene>
<keyword evidence="1" id="KW-0256">Endoplasmic reticulum</keyword>
<dbReference type="Proteomes" id="UP000695026">
    <property type="component" value="Unplaced"/>
</dbReference>
<keyword evidence="2" id="KW-1185">Reference proteome</keyword>
<comment type="subcellular location">
    <subcellularLocation>
        <location evidence="1">Endoplasmic reticulum lumen</location>
    </subcellularLocation>
</comment>
<reference evidence="3" key="1">
    <citation type="submission" date="2025-08" db="UniProtKB">
        <authorList>
            <consortium name="RefSeq"/>
        </authorList>
    </citation>
    <scope>IDENTIFICATION</scope>
    <source>
        <tissue evidence="3">Liver</tissue>
    </source>
</reference>
<name>A0A9F2R8K4_PYTBI</name>
<dbReference type="KEGG" id="pbi:103054030"/>
<dbReference type="AlphaFoldDB" id="A0A9F2R8K4"/>
<dbReference type="InterPro" id="IPR045149">
    <property type="entry name" value="OS-9-like"/>
</dbReference>
<dbReference type="GeneID" id="103054030"/>
<feature type="non-terminal residue" evidence="3">
    <location>
        <position position="193"/>
    </location>
</feature>
<dbReference type="PANTHER" id="PTHR15414:SF0">
    <property type="entry name" value="ENDOPLASMIC RETICULUM LECTIN 1"/>
    <property type="match status" value="1"/>
</dbReference>
<dbReference type="GO" id="GO:0005788">
    <property type="term" value="C:endoplasmic reticulum lumen"/>
    <property type="evidence" value="ECO:0007669"/>
    <property type="project" value="UniProtKB-SubCell"/>
</dbReference>
<dbReference type="RefSeq" id="XP_007439424.2">
    <property type="nucleotide sequence ID" value="XM_007439362.2"/>
</dbReference>
<comment type="similarity">
    <text evidence="1">Belongs to the OS-9 family.</text>
</comment>
<evidence type="ECO:0000313" key="3">
    <source>
        <dbReference type="RefSeq" id="XP_007439424.2"/>
    </source>
</evidence>
<dbReference type="GO" id="GO:0030246">
    <property type="term" value="F:carbohydrate binding"/>
    <property type="evidence" value="ECO:0007669"/>
    <property type="project" value="UniProtKB-UniRule"/>
</dbReference>
<keyword evidence="1" id="KW-0430">Lectin</keyword>
<evidence type="ECO:0000313" key="2">
    <source>
        <dbReference type="Proteomes" id="UP000695026"/>
    </source>
</evidence>
<sequence length="193" mass="21558">MCGKSTLIFNLHGQPKQRRSKPTASGNQAQLIVTLGFQWTGSHVASSSGSRRGRLLWACGDWWLPAVSDGLPQRMKRRKPELRRGAVLVRLLLWGLLETKAAMGGGGGRSLPQFSDDVPFRVNWPGKEFILPTAGVLYKEDYYIIMTTADKEKYKCILPVLANGDEEEEKDYKGPSPAELLEPLFKQSSCSYR</sequence>
<comment type="function">
    <text evidence="1">Lectin involved in the quality control of the secretory pathway. As a member of the endoplasmic reticulum-associated degradation lumenal (ERAD-L) surveillance system, targets misfolded endoplasmic reticulum lumenal glycoproteins for degradation.</text>
</comment>
<dbReference type="PANTHER" id="PTHR15414">
    <property type="entry name" value="OS-9-RELATED"/>
    <property type="match status" value="1"/>
</dbReference>
<organism evidence="2 3">
    <name type="scientific">Python bivittatus</name>
    <name type="common">Burmese python</name>
    <name type="synonym">Python molurus bivittatus</name>
    <dbReference type="NCBI Taxonomy" id="176946"/>
    <lineage>
        <taxon>Eukaryota</taxon>
        <taxon>Metazoa</taxon>
        <taxon>Chordata</taxon>
        <taxon>Craniata</taxon>
        <taxon>Vertebrata</taxon>
        <taxon>Euteleostomi</taxon>
        <taxon>Lepidosauria</taxon>
        <taxon>Squamata</taxon>
        <taxon>Bifurcata</taxon>
        <taxon>Unidentata</taxon>
        <taxon>Episquamata</taxon>
        <taxon>Toxicofera</taxon>
        <taxon>Serpentes</taxon>
        <taxon>Henophidia</taxon>
        <taxon>Pythonidae</taxon>
        <taxon>Python</taxon>
    </lineage>
</organism>